<keyword evidence="3" id="KW-0539">Nucleus</keyword>
<feature type="compositionally biased region" description="Basic and acidic residues" evidence="4">
    <location>
        <begin position="104"/>
        <end position="115"/>
    </location>
</feature>
<dbReference type="InterPro" id="IPR007219">
    <property type="entry name" value="XnlR_reg_dom"/>
</dbReference>
<reference evidence="6" key="1">
    <citation type="submission" date="2022-11" db="EMBL/GenBank/DDBJ databases">
        <authorList>
            <person name="Petersen C."/>
        </authorList>
    </citation>
    <scope>NUCLEOTIDE SEQUENCE</scope>
    <source>
        <strain evidence="6">IBT 26290</strain>
    </source>
</reference>
<dbReference type="PANTHER" id="PTHR47424:SF15">
    <property type="entry name" value="ZN(II)2CYS6 TRANSCRIPTION FACTOR (EUROFUNG)"/>
    <property type="match status" value="1"/>
</dbReference>
<dbReference type="Pfam" id="PF04082">
    <property type="entry name" value="Fungal_trans"/>
    <property type="match status" value="1"/>
</dbReference>
<keyword evidence="7" id="KW-1185">Reference proteome</keyword>
<dbReference type="GO" id="GO:0008270">
    <property type="term" value="F:zinc ion binding"/>
    <property type="evidence" value="ECO:0007669"/>
    <property type="project" value="InterPro"/>
</dbReference>
<evidence type="ECO:0000256" key="1">
    <source>
        <dbReference type="ARBA" id="ARBA00023015"/>
    </source>
</evidence>
<sequence>CTPRTDSRASHRASNTESVLPVARIWLMHWTPHCRSPRPQGVPGVPKAQNPLQWPEPVRSLRPGGGSSAVELNLTFLSRCKTCQQRNTPCMYRDFIRHRRKKHEYQEARHEDQPRRASPAGTPSTRPRSSSIMHTFPNSVSATHMASPSCQMQLYYGPTSHFALMQHIYRDLVSNPTSHPAPSSGVEEAGAGLDLFSFRRIFFGTPDTHDIGKYAGVGDVPLMFLSYELAKVFLSRFLNTLYYLMPLRPKAYLAQCLEELYDPSPAVHPDTLTQAIILMSLATGSLGTEYFAWGDVLFDRVKTSLTSYDDVVNLQTGRPNSAFLHLGSAARKALSAGLHKDVPHGDSQNHETIEERRITFWSLYLYETWFCFHSGRPSSLSLKDVAIEYAQDPFIRLLAELCKTISRSTNEIYGHRHESLLHMWRVARSITHDLRGQEVHMQQALGFGLNASIQTGSLGVRQTIFTTLYWHTLLLTFRPFLIFRGHWQRDMKMSLQQPGGDASSRPTEIPAWLNEACDHALTAARKTIHHLCEAARANDLVKVPQLRYHGYFISSSTFTLIYDLLHDPAAAATHLPWVYASLQNLSTMRKGDPIDSTIAAVQTVLRNIKPSYEWTPHPTPEENSTYRSEGPISVSRTPDNANRQQGNHTSVSFPQNLFHGQQPDLSTPQWSLPLLEGPETGGSGGSNEDLLDFTQSDMGWNFDFSTMDLEAFFSIYQSVDHSFP</sequence>
<dbReference type="OrthoDB" id="2123952at2759"/>
<evidence type="ECO:0000313" key="7">
    <source>
        <dbReference type="Proteomes" id="UP001149163"/>
    </source>
</evidence>
<dbReference type="RefSeq" id="XP_056538871.1">
    <property type="nucleotide sequence ID" value="XM_056691165.1"/>
</dbReference>
<dbReference type="AlphaFoldDB" id="A0A9W9HPH1"/>
<feature type="region of interest" description="Disordered" evidence="4">
    <location>
        <begin position="611"/>
        <end position="689"/>
    </location>
</feature>
<evidence type="ECO:0000256" key="4">
    <source>
        <dbReference type="SAM" id="MobiDB-lite"/>
    </source>
</evidence>
<evidence type="ECO:0000259" key="5">
    <source>
        <dbReference type="SMART" id="SM00906"/>
    </source>
</evidence>
<comment type="caution">
    <text evidence="6">The sequence shown here is derived from an EMBL/GenBank/DDBJ whole genome shotgun (WGS) entry which is preliminary data.</text>
</comment>
<name>A0A9W9HPH1_9EURO</name>
<dbReference type="Proteomes" id="UP001149163">
    <property type="component" value="Unassembled WGS sequence"/>
</dbReference>
<gene>
    <name evidence="6" type="ORF">N7482_009041</name>
</gene>
<dbReference type="GO" id="GO:0000435">
    <property type="term" value="P:positive regulation of transcription from RNA polymerase II promoter by galactose"/>
    <property type="evidence" value="ECO:0007669"/>
    <property type="project" value="TreeGrafter"/>
</dbReference>
<dbReference type="EMBL" id="JAPQKN010000007">
    <property type="protein sequence ID" value="KAJ5152563.1"/>
    <property type="molecule type" value="Genomic_DNA"/>
</dbReference>
<dbReference type="GO" id="GO:0000981">
    <property type="term" value="F:DNA-binding transcription factor activity, RNA polymerase II-specific"/>
    <property type="evidence" value="ECO:0007669"/>
    <property type="project" value="TreeGrafter"/>
</dbReference>
<feature type="region of interest" description="Disordered" evidence="4">
    <location>
        <begin position="101"/>
        <end position="133"/>
    </location>
</feature>
<evidence type="ECO:0000256" key="3">
    <source>
        <dbReference type="ARBA" id="ARBA00023242"/>
    </source>
</evidence>
<feature type="compositionally biased region" description="Polar residues" evidence="4">
    <location>
        <begin position="121"/>
        <end position="133"/>
    </location>
</feature>
<keyword evidence="2" id="KW-0804">Transcription</keyword>
<dbReference type="CDD" id="cd12148">
    <property type="entry name" value="fungal_TF_MHR"/>
    <property type="match status" value="1"/>
</dbReference>
<evidence type="ECO:0000256" key="2">
    <source>
        <dbReference type="ARBA" id="ARBA00023163"/>
    </source>
</evidence>
<protein>
    <recommendedName>
        <fullName evidence="5">Xylanolytic transcriptional activator regulatory domain-containing protein</fullName>
    </recommendedName>
</protein>
<keyword evidence="1" id="KW-0805">Transcription regulation</keyword>
<feature type="non-terminal residue" evidence="6">
    <location>
        <position position="1"/>
    </location>
</feature>
<feature type="region of interest" description="Disordered" evidence="4">
    <location>
        <begin position="37"/>
        <end position="65"/>
    </location>
</feature>
<dbReference type="GeneID" id="81430341"/>
<accession>A0A9W9HPH1</accession>
<organism evidence="6 7">
    <name type="scientific">Penicillium canariense</name>
    <dbReference type="NCBI Taxonomy" id="189055"/>
    <lineage>
        <taxon>Eukaryota</taxon>
        <taxon>Fungi</taxon>
        <taxon>Dikarya</taxon>
        <taxon>Ascomycota</taxon>
        <taxon>Pezizomycotina</taxon>
        <taxon>Eurotiomycetes</taxon>
        <taxon>Eurotiomycetidae</taxon>
        <taxon>Eurotiales</taxon>
        <taxon>Aspergillaceae</taxon>
        <taxon>Penicillium</taxon>
    </lineage>
</organism>
<reference evidence="6" key="2">
    <citation type="journal article" date="2023" name="IMA Fungus">
        <title>Comparative genomic study of the Penicillium genus elucidates a diverse pangenome and 15 lateral gene transfer events.</title>
        <authorList>
            <person name="Petersen C."/>
            <person name="Sorensen T."/>
            <person name="Nielsen M.R."/>
            <person name="Sondergaard T.E."/>
            <person name="Sorensen J.L."/>
            <person name="Fitzpatrick D.A."/>
            <person name="Frisvad J.C."/>
            <person name="Nielsen K.L."/>
        </authorList>
    </citation>
    <scope>NUCLEOTIDE SEQUENCE</scope>
    <source>
        <strain evidence="6">IBT 26290</strain>
    </source>
</reference>
<dbReference type="SMART" id="SM00906">
    <property type="entry name" value="Fungal_trans"/>
    <property type="match status" value="1"/>
</dbReference>
<dbReference type="GO" id="GO:0006351">
    <property type="term" value="P:DNA-templated transcription"/>
    <property type="evidence" value="ECO:0007669"/>
    <property type="project" value="InterPro"/>
</dbReference>
<feature type="domain" description="Xylanolytic transcriptional activator regulatory" evidence="5">
    <location>
        <begin position="322"/>
        <end position="396"/>
    </location>
</feature>
<feature type="compositionally biased region" description="Polar residues" evidence="4">
    <location>
        <begin position="634"/>
        <end position="670"/>
    </location>
</feature>
<dbReference type="PANTHER" id="PTHR47424">
    <property type="entry name" value="REGULATORY PROTEIN GAL4"/>
    <property type="match status" value="1"/>
</dbReference>
<dbReference type="InterPro" id="IPR051127">
    <property type="entry name" value="Fungal_SecMet_Regulators"/>
</dbReference>
<dbReference type="GO" id="GO:0000978">
    <property type="term" value="F:RNA polymerase II cis-regulatory region sequence-specific DNA binding"/>
    <property type="evidence" value="ECO:0007669"/>
    <property type="project" value="TreeGrafter"/>
</dbReference>
<dbReference type="GO" id="GO:0005634">
    <property type="term" value="C:nucleus"/>
    <property type="evidence" value="ECO:0007669"/>
    <property type="project" value="TreeGrafter"/>
</dbReference>
<evidence type="ECO:0000313" key="6">
    <source>
        <dbReference type="EMBL" id="KAJ5152563.1"/>
    </source>
</evidence>
<proteinExistence type="predicted"/>